<dbReference type="Proteomes" id="UP000530268">
    <property type="component" value="Unassembled WGS sequence"/>
</dbReference>
<evidence type="ECO:0000313" key="3">
    <source>
        <dbReference type="Proteomes" id="UP000530268"/>
    </source>
</evidence>
<comment type="caution">
    <text evidence="2">The sequence shown here is derived from an EMBL/GenBank/DDBJ whole genome shotgun (WGS) entry which is preliminary data.</text>
</comment>
<dbReference type="AlphaFoldDB" id="A0A7W6E3N9"/>
<dbReference type="EMBL" id="JACIEI010000004">
    <property type="protein sequence ID" value="MBB3994162.1"/>
    <property type="molecule type" value="Genomic_DNA"/>
</dbReference>
<protein>
    <recommendedName>
        <fullName evidence="4">S-adenosyl-L-homocysteine hydrolase</fullName>
    </recommendedName>
</protein>
<name>A0A7W6E3N9_9RHOB</name>
<evidence type="ECO:0000256" key="1">
    <source>
        <dbReference type="SAM" id="SignalP"/>
    </source>
</evidence>
<proteinExistence type="predicted"/>
<reference evidence="2 3" key="1">
    <citation type="submission" date="2020-08" db="EMBL/GenBank/DDBJ databases">
        <title>Genomic Encyclopedia of Type Strains, Phase IV (KMG-IV): sequencing the most valuable type-strain genomes for metagenomic binning, comparative biology and taxonomic classification.</title>
        <authorList>
            <person name="Goeker M."/>
        </authorList>
    </citation>
    <scope>NUCLEOTIDE SEQUENCE [LARGE SCALE GENOMIC DNA]</scope>
    <source>
        <strain evidence="2 3">DSM 102234</strain>
    </source>
</reference>
<feature type="signal peptide" evidence="1">
    <location>
        <begin position="1"/>
        <end position="20"/>
    </location>
</feature>
<gene>
    <name evidence="2" type="ORF">GGR95_001803</name>
</gene>
<keyword evidence="3" id="KW-1185">Reference proteome</keyword>
<sequence>MKTALTAIATVAVMATSAAAQGVCMDAGEMQSSLIEWYGEQPVAGPSPDNTRLWVSDATGSWTLVRSLSGGISCVEGQGGNWTAGMDAEQVLATLDARTDG</sequence>
<evidence type="ECO:0000313" key="2">
    <source>
        <dbReference type="EMBL" id="MBB3994162.1"/>
    </source>
</evidence>
<dbReference type="RefSeq" id="WP_184564926.1">
    <property type="nucleotide sequence ID" value="NZ_JACIEI010000004.1"/>
</dbReference>
<keyword evidence="1" id="KW-0732">Signal</keyword>
<accession>A0A7W6E3N9</accession>
<evidence type="ECO:0008006" key="4">
    <source>
        <dbReference type="Google" id="ProtNLM"/>
    </source>
</evidence>
<organism evidence="2 3">
    <name type="scientific">Sulfitobacter undariae</name>
    <dbReference type="NCBI Taxonomy" id="1563671"/>
    <lineage>
        <taxon>Bacteria</taxon>
        <taxon>Pseudomonadati</taxon>
        <taxon>Pseudomonadota</taxon>
        <taxon>Alphaproteobacteria</taxon>
        <taxon>Rhodobacterales</taxon>
        <taxon>Roseobacteraceae</taxon>
        <taxon>Sulfitobacter</taxon>
    </lineage>
</organism>
<feature type="chain" id="PRO_5031517199" description="S-adenosyl-L-homocysteine hydrolase" evidence="1">
    <location>
        <begin position="21"/>
        <end position="101"/>
    </location>
</feature>